<comment type="subcellular location">
    <subcellularLocation>
        <location evidence="1">Bacterial microcompartment</location>
    </subcellularLocation>
</comment>
<dbReference type="InterPro" id="IPR050575">
    <property type="entry name" value="BMC_shell"/>
</dbReference>
<dbReference type="PANTHER" id="PTHR33941:SF11">
    <property type="entry name" value="BACTERIAL MICROCOMPARTMENT SHELL PROTEIN PDUJ"/>
    <property type="match status" value="1"/>
</dbReference>
<dbReference type="Gene3D" id="3.30.70.1710">
    <property type="match status" value="1"/>
</dbReference>
<accession>A0A940SVA7</accession>
<dbReference type="CDD" id="cd07045">
    <property type="entry name" value="BMC_CcmK_like"/>
    <property type="match status" value="1"/>
</dbReference>
<dbReference type="InterPro" id="IPR000249">
    <property type="entry name" value="BMC_dom"/>
</dbReference>
<dbReference type="Proteomes" id="UP000674938">
    <property type="component" value="Unassembled WGS sequence"/>
</dbReference>
<comment type="similarity">
    <text evidence="3">Belongs to the bacterial microcompartments protein family.</text>
</comment>
<gene>
    <name evidence="5" type="ORF">I6N95_11610</name>
</gene>
<comment type="caution">
    <text evidence="5">The sequence shown here is derived from an EMBL/GenBank/DDBJ whole genome shotgun (WGS) entry which is preliminary data.</text>
</comment>
<dbReference type="SMART" id="SM00877">
    <property type="entry name" value="BMC"/>
    <property type="match status" value="1"/>
</dbReference>
<dbReference type="Pfam" id="PF00936">
    <property type="entry name" value="BMC"/>
    <property type="match status" value="1"/>
</dbReference>
<feature type="domain" description="BMC" evidence="4">
    <location>
        <begin position="3"/>
        <end position="89"/>
    </location>
</feature>
<proteinExistence type="inferred from homology"/>
<evidence type="ECO:0000259" key="4">
    <source>
        <dbReference type="PROSITE" id="PS51930"/>
    </source>
</evidence>
<evidence type="ECO:0000256" key="2">
    <source>
        <dbReference type="ARBA" id="ARBA00024446"/>
    </source>
</evidence>
<evidence type="ECO:0000313" key="6">
    <source>
        <dbReference type="Proteomes" id="UP000674938"/>
    </source>
</evidence>
<evidence type="ECO:0000256" key="3">
    <source>
        <dbReference type="PROSITE-ProRule" id="PRU01278"/>
    </source>
</evidence>
<keyword evidence="6" id="KW-1185">Reference proteome</keyword>
<sequence>MNAIGLIETKGLIPAIEAADTMLKTAQVELLERSFVGGGLVAITVTGDVGAVKAAVDAGVTAVLQFGPNHLKTHHVIPRPHSEVESLFLRVKAIDLPVEKSNLPDILSEEVLSHLSVKRLRELATQYDNLGLSEQALAMANKATLLKRFNEKLAERE</sequence>
<name>A0A940SVA7_9ENTE</name>
<protein>
    <submittedName>
        <fullName evidence="5">BMC domain-containing protein</fullName>
    </submittedName>
</protein>
<organism evidence="5 6">
    <name type="scientific">Vagococcus allomyrinae</name>
    <dbReference type="NCBI Taxonomy" id="2794353"/>
    <lineage>
        <taxon>Bacteria</taxon>
        <taxon>Bacillati</taxon>
        <taxon>Bacillota</taxon>
        <taxon>Bacilli</taxon>
        <taxon>Lactobacillales</taxon>
        <taxon>Enterococcaceae</taxon>
        <taxon>Vagococcus</taxon>
    </lineage>
</organism>
<dbReference type="PANTHER" id="PTHR33941">
    <property type="entry name" value="PROPANEDIOL UTILIZATION PROTEIN PDUA"/>
    <property type="match status" value="1"/>
</dbReference>
<reference evidence="5" key="1">
    <citation type="submission" date="2020-12" db="EMBL/GenBank/DDBJ databases">
        <title>Vagococcus allomyrinae sp. nov. and Enterococcus lavae sp. nov., isolated from the larvae of Allomyrina dichotoma.</title>
        <authorList>
            <person name="Lee S.D."/>
        </authorList>
    </citation>
    <scope>NUCLEOTIDE SEQUENCE</scope>
    <source>
        <strain evidence="5">BWB3-3</strain>
    </source>
</reference>
<dbReference type="AlphaFoldDB" id="A0A940SVA7"/>
<keyword evidence="2" id="KW-1283">Bacterial microcompartment</keyword>
<dbReference type="SUPFAM" id="SSF143414">
    <property type="entry name" value="CcmK-like"/>
    <property type="match status" value="1"/>
</dbReference>
<evidence type="ECO:0000313" key="5">
    <source>
        <dbReference type="EMBL" id="MBP1041654.1"/>
    </source>
</evidence>
<evidence type="ECO:0000256" key="1">
    <source>
        <dbReference type="ARBA" id="ARBA00024322"/>
    </source>
</evidence>
<dbReference type="InterPro" id="IPR037233">
    <property type="entry name" value="CcmK-like_sf"/>
</dbReference>
<dbReference type="InterPro" id="IPR044872">
    <property type="entry name" value="CcmK/CsoS1_BMC"/>
</dbReference>
<dbReference type="EMBL" id="JAEEGA010000007">
    <property type="protein sequence ID" value="MBP1041654.1"/>
    <property type="molecule type" value="Genomic_DNA"/>
</dbReference>
<dbReference type="PROSITE" id="PS51930">
    <property type="entry name" value="BMC_2"/>
    <property type="match status" value="1"/>
</dbReference>
<dbReference type="RefSeq" id="WP_209527911.1">
    <property type="nucleotide sequence ID" value="NZ_JAEEGA010000007.1"/>
</dbReference>
<dbReference type="GO" id="GO:0031469">
    <property type="term" value="C:bacterial microcompartment"/>
    <property type="evidence" value="ECO:0007669"/>
    <property type="project" value="UniProtKB-SubCell"/>
</dbReference>